<dbReference type="Pfam" id="PF00535">
    <property type="entry name" value="Glycos_transf_2"/>
    <property type="match status" value="1"/>
</dbReference>
<dbReference type="PANTHER" id="PTHR43685">
    <property type="entry name" value="GLYCOSYLTRANSFERASE"/>
    <property type="match status" value="1"/>
</dbReference>
<dbReference type="RefSeq" id="WP_234937644.1">
    <property type="nucleotide sequence ID" value="NZ_JAGGJV010000016.1"/>
</dbReference>
<gene>
    <name evidence="2" type="ORF">J2Z75_005833</name>
</gene>
<dbReference type="EMBL" id="JAGGJV010000016">
    <property type="protein sequence ID" value="MBP1862302.1"/>
    <property type="molecule type" value="Genomic_DNA"/>
</dbReference>
<keyword evidence="3" id="KW-1185">Reference proteome</keyword>
<sequence>MTISVILPTYNRSGSLVAAMNSVLSQSHKDLELIVVDDASTEDIESVVRSVEDRRVRYVRRPRNGGAAAARNTGLGHAKGDYIAFQDSDDIWLPGKLQKQFARFSSLPSHVGAVTGAKIVYGRDNQLHYGPGRVGYAPNPDGCLRLGEDQLGRLLVENRISLQNALFRRNCIPDAVWFDVCAKANEDWDFAIRLARHTSIYEDIEPVVLGFISPDSISRNRRKEIIGVLRILKKNRDVLRSRKKQRSLMLLDVCRYFYNVGKKKSALRFLAAGLGDYPLHMELLGSIFVGKLFKRRAQRPAAFLPT</sequence>
<reference evidence="2 3" key="1">
    <citation type="submission" date="2021-03" db="EMBL/GenBank/DDBJ databases">
        <title>Genomic Encyclopedia of Type Strains, Phase IV (KMG-IV): sequencing the most valuable type-strain genomes for metagenomic binning, comparative biology and taxonomic classification.</title>
        <authorList>
            <person name="Goeker M."/>
        </authorList>
    </citation>
    <scope>NUCLEOTIDE SEQUENCE [LARGE SCALE GENOMIC DNA]</scope>
    <source>
        <strain evidence="2 3">DSM 26427</strain>
    </source>
</reference>
<name>A0ABS4EWK0_9HYPH</name>
<dbReference type="Proteomes" id="UP000823786">
    <property type="component" value="Unassembled WGS sequence"/>
</dbReference>
<dbReference type="InterPro" id="IPR050834">
    <property type="entry name" value="Glycosyltransf_2"/>
</dbReference>
<accession>A0ABS4EWK0</accession>
<dbReference type="PANTHER" id="PTHR43685:SF11">
    <property type="entry name" value="GLYCOSYLTRANSFERASE TAGX-RELATED"/>
    <property type="match status" value="1"/>
</dbReference>
<protein>
    <submittedName>
        <fullName evidence="2">Glycosyltransferase involved in cell wall biosynthesis</fullName>
    </submittedName>
</protein>
<organism evidence="2 3">
    <name type="scientific">Rhizobium herbae</name>
    <dbReference type="NCBI Taxonomy" id="508661"/>
    <lineage>
        <taxon>Bacteria</taxon>
        <taxon>Pseudomonadati</taxon>
        <taxon>Pseudomonadota</taxon>
        <taxon>Alphaproteobacteria</taxon>
        <taxon>Hyphomicrobiales</taxon>
        <taxon>Rhizobiaceae</taxon>
        <taxon>Rhizobium/Agrobacterium group</taxon>
        <taxon>Rhizobium</taxon>
    </lineage>
</organism>
<dbReference type="Gene3D" id="3.90.550.10">
    <property type="entry name" value="Spore Coat Polysaccharide Biosynthesis Protein SpsA, Chain A"/>
    <property type="match status" value="1"/>
</dbReference>
<evidence type="ECO:0000313" key="2">
    <source>
        <dbReference type="EMBL" id="MBP1862302.1"/>
    </source>
</evidence>
<proteinExistence type="predicted"/>
<dbReference type="SUPFAM" id="SSF53448">
    <property type="entry name" value="Nucleotide-diphospho-sugar transferases"/>
    <property type="match status" value="1"/>
</dbReference>
<dbReference type="CDD" id="cd00761">
    <property type="entry name" value="Glyco_tranf_GTA_type"/>
    <property type="match status" value="1"/>
</dbReference>
<dbReference type="InterPro" id="IPR001173">
    <property type="entry name" value="Glyco_trans_2-like"/>
</dbReference>
<evidence type="ECO:0000313" key="3">
    <source>
        <dbReference type="Proteomes" id="UP000823786"/>
    </source>
</evidence>
<comment type="caution">
    <text evidence="2">The sequence shown here is derived from an EMBL/GenBank/DDBJ whole genome shotgun (WGS) entry which is preliminary data.</text>
</comment>
<feature type="domain" description="Glycosyltransferase 2-like" evidence="1">
    <location>
        <begin position="4"/>
        <end position="110"/>
    </location>
</feature>
<dbReference type="InterPro" id="IPR029044">
    <property type="entry name" value="Nucleotide-diphossugar_trans"/>
</dbReference>
<evidence type="ECO:0000259" key="1">
    <source>
        <dbReference type="Pfam" id="PF00535"/>
    </source>
</evidence>